<name>A0ABM5WWA2_9BACL</name>
<accession>A0ABM5WWA2</accession>
<reference evidence="1" key="1">
    <citation type="submission" date="2016-01" db="EMBL/GenBank/DDBJ databases">
        <title>Complete genome of Planococcus kocurri type strain.</title>
        <authorList>
            <person name="See-Too W.S."/>
        </authorList>
    </citation>
    <scope>NUCLEOTIDE SEQUENCE [LARGE SCALE GENOMIC DNA]</scope>
    <source>
        <strain evidence="1">ATCC 43650</strain>
    </source>
</reference>
<dbReference type="EMBL" id="CP013661">
    <property type="protein sequence ID" value="ALS78631.1"/>
    <property type="molecule type" value="Genomic_DNA"/>
</dbReference>
<evidence type="ECO:0000313" key="2">
    <source>
        <dbReference type="Proteomes" id="UP000065533"/>
    </source>
</evidence>
<proteinExistence type="predicted"/>
<organism evidence="1 2">
    <name type="scientific">Planococcus kocurii</name>
    <dbReference type="NCBI Taxonomy" id="1374"/>
    <lineage>
        <taxon>Bacteria</taxon>
        <taxon>Bacillati</taxon>
        <taxon>Bacillota</taxon>
        <taxon>Bacilli</taxon>
        <taxon>Bacillales</taxon>
        <taxon>Caryophanaceae</taxon>
        <taxon>Planococcus</taxon>
    </lineage>
</organism>
<dbReference type="Proteomes" id="UP000065533">
    <property type="component" value="Chromosome"/>
</dbReference>
<protein>
    <submittedName>
        <fullName evidence="1">Uncharacterized protein</fullName>
    </submittedName>
</protein>
<evidence type="ECO:0000313" key="1">
    <source>
        <dbReference type="EMBL" id="ALS78631.1"/>
    </source>
</evidence>
<sequence>MKKLKPGDRILAYLKGHGYVGSGEVTSSAVMVKDFEIDNEGSLLLDQPLKQPNIEQNKEDAELADWTVGVKWLKAMPKEAAVTMPGYSQTQMSSVN</sequence>
<gene>
    <name evidence="1" type="ORF">AUO94_08135</name>
</gene>
<keyword evidence="2" id="KW-1185">Reference proteome</keyword>